<dbReference type="Proteomes" id="UP001139012">
    <property type="component" value="Unassembled WGS sequence"/>
</dbReference>
<dbReference type="EMBL" id="JAKLUA010000001">
    <property type="protein sequence ID" value="MCG2665312.1"/>
    <property type="molecule type" value="Genomic_DNA"/>
</dbReference>
<proteinExistence type="predicted"/>
<evidence type="ECO:0000313" key="2">
    <source>
        <dbReference type="Proteomes" id="UP001139012"/>
    </source>
</evidence>
<sequence>MRELQNCEGPISGEHLISESVIKVLRGEGDFTVSGLPWQEADEEKRLAPANLTANCLCRRHNSALTPLDSAAGLFFSSLRDCMEMEDAPTPFLFSGHDIERWLLKTLKAMAVSGNLARGRVRLPGVFARDVDVIKLLDHSDKWPSAAGLYFIMPTGARFINHPRFRLQPWFDDAQEEIVGLWASFYGLEFVMMIAAPNVTASPGLKQWLYRPGSIEMSIGKSRRLIELSWQDGMPHAPVKFVFEQSVNR</sequence>
<name>A0ABS9LE64_9BRAD</name>
<dbReference type="RefSeq" id="WP_237868737.1">
    <property type="nucleotide sequence ID" value="NZ_JAKLUA010000001.1"/>
</dbReference>
<reference evidence="1" key="1">
    <citation type="submission" date="2022-01" db="EMBL/GenBank/DDBJ databases">
        <title>Genome sequnece data of strain Bradyrhizobium sp. nov.</title>
        <authorList>
            <person name="Zhang J."/>
        </authorList>
    </citation>
    <scope>NUCLEOTIDE SEQUENCE</scope>
    <source>
        <strain evidence="1">WYCCWR 12774</strain>
    </source>
</reference>
<evidence type="ECO:0000313" key="1">
    <source>
        <dbReference type="EMBL" id="MCG2665312.1"/>
    </source>
</evidence>
<gene>
    <name evidence="1" type="ORF">L6637_00015</name>
</gene>
<comment type="caution">
    <text evidence="1">The sequence shown here is derived from an EMBL/GenBank/DDBJ whole genome shotgun (WGS) entry which is preliminary data.</text>
</comment>
<keyword evidence="2" id="KW-1185">Reference proteome</keyword>
<organism evidence="1 2">
    <name type="scientific">Bradyrhizobium zhengyangense</name>
    <dbReference type="NCBI Taxonomy" id="2911009"/>
    <lineage>
        <taxon>Bacteria</taxon>
        <taxon>Pseudomonadati</taxon>
        <taxon>Pseudomonadota</taxon>
        <taxon>Alphaproteobacteria</taxon>
        <taxon>Hyphomicrobiales</taxon>
        <taxon>Nitrobacteraceae</taxon>
        <taxon>Bradyrhizobium</taxon>
    </lineage>
</organism>
<accession>A0ABS9LE64</accession>
<protein>
    <recommendedName>
        <fullName evidence="3">DUF4238 domain-containing protein</fullName>
    </recommendedName>
</protein>
<evidence type="ECO:0008006" key="3">
    <source>
        <dbReference type="Google" id="ProtNLM"/>
    </source>
</evidence>